<keyword evidence="5" id="KW-1185">Reference proteome</keyword>
<evidence type="ECO:0000313" key="4">
    <source>
        <dbReference type="EMBL" id="ABW68516.1"/>
    </source>
</evidence>
<dbReference type="Proteomes" id="UP000008561">
    <property type="component" value="Chromosome"/>
</dbReference>
<feature type="signal peptide" evidence="3">
    <location>
        <begin position="1"/>
        <end position="21"/>
    </location>
</feature>
<proteinExistence type="predicted"/>
<evidence type="ECO:0000313" key="5">
    <source>
        <dbReference type="Proteomes" id="UP000008561"/>
    </source>
</evidence>
<dbReference type="EMBL" id="CP000859">
    <property type="protein sequence ID" value="ABW68516.1"/>
    <property type="molecule type" value="Genomic_DNA"/>
</dbReference>
<reference evidence="4 5" key="1">
    <citation type="submission" date="2007-10" db="EMBL/GenBank/DDBJ databases">
        <title>Complete sequence of Desulfococcus oleovorans Hxd3.</title>
        <authorList>
            <consortium name="US DOE Joint Genome Institute"/>
            <person name="Copeland A."/>
            <person name="Lucas S."/>
            <person name="Lapidus A."/>
            <person name="Barry K."/>
            <person name="Glavina del Rio T."/>
            <person name="Dalin E."/>
            <person name="Tice H."/>
            <person name="Pitluck S."/>
            <person name="Kiss H."/>
            <person name="Brettin T."/>
            <person name="Bruce D."/>
            <person name="Detter J.C."/>
            <person name="Han C."/>
            <person name="Schmutz J."/>
            <person name="Larimer F."/>
            <person name="Land M."/>
            <person name="Hauser L."/>
            <person name="Kyrpides N."/>
            <person name="Kim E."/>
            <person name="Wawrik B."/>
            <person name="Richardson P."/>
        </authorList>
    </citation>
    <scope>NUCLEOTIDE SEQUENCE [LARGE SCALE GENOMIC DNA]</scope>
    <source>
        <strain evidence="5">DSM 6200 / JCM 39069 / Hxd3</strain>
    </source>
</reference>
<name>A8ZXD7_DESOH</name>
<evidence type="ECO:0000256" key="1">
    <source>
        <dbReference type="SAM" id="Coils"/>
    </source>
</evidence>
<dbReference type="RefSeq" id="WP_012176127.1">
    <property type="nucleotide sequence ID" value="NC_009943.1"/>
</dbReference>
<gene>
    <name evidence="4" type="ordered locus">Dole_2713</name>
</gene>
<organism evidence="4 5">
    <name type="scientific">Desulfosudis oleivorans (strain DSM 6200 / JCM 39069 / Hxd3)</name>
    <name type="common">Desulfococcus oleovorans</name>
    <dbReference type="NCBI Taxonomy" id="96561"/>
    <lineage>
        <taxon>Bacteria</taxon>
        <taxon>Pseudomonadati</taxon>
        <taxon>Thermodesulfobacteriota</taxon>
        <taxon>Desulfobacteria</taxon>
        <taxon>Desulfobacterales</taxon>
        <taxon>Desulfosudaceae</taxon>
        <taxon>Desulfosudis</taxon>
    </lineage>
</organism>
<accession>A8ZXD7</accession>
<feature type="chain" id="PRO_5002731426" evidence="3">
    <location>
        <begin position="22"/>
        <end position="531"/>
    </location>
</feature>
<keyword evidence="1" id="KW-0175">Coiled coil</keyword>
<protein>
    <submittedName>
        <fullName evidence="4">Uncharacterized protein</fullName>
    </submittedName>
</protein>
<evidence type="ECO:0000256" key="3">
    <source>
        <dbReference type="SAM" id="SignalP"/>
    </source>
</evidence>
<dbReference type="AlphaFoldDB" id="A8ZXD7"/>
<sequence>MVKNLLFVMVVISVLSSQSYAGFGDLINKAQKAVENKTERAVSNIGKDDPIKILSDAGFSNYQELKTLTQDIPVDRPDADLSRFEDEDLFQKISQTSEALKQLESDKLIQDTSDQKLAVSSIESFNTAAIQYLHDRDRVIEKYHAQLEEKKRQKEEKERQEKESKRLAAEREKERLKKEAALEKERQEQMALLEKEGQAKEQPKQVTNEDVSRDNPPSIDLSECEKIKNFPLHEIDYAADAKELNVIMSQYFRKPLSDWVEDDFDKYKKTMISCRENDFFRNYGEEDFPDTINESIKILKKEQKEIFVSDQATQQWNALRKESEKLIEKIKDFTISDAELDRLREIKKVIPEVEYKCQCARDLDYHSVETNIQDHLREYQYTLEERARQKAWQEEMDKEKAAQENKDRQRLEAETKEAQELVKKYGKIGPPSDFLMARLHTYVGGELSDMCTVIKFYDGLSGKKKWDKKSDLWVLTQNFKGELTGEKHEFLYAFEDYRVEHSFVLLSRAVMDDEEVPTSQLYRFIMPMLGD</sequence>
<dbReference type="KEGG" id="dol:Dole_2713"/>
<feature type="region of interest" description="Disordered" evidence="2">
    <location>
        <begin position="150"/>
        <end position="220"/>
    </location>
</feature>
<feature type="compositionally biased region" description="Basic and acidic residues" evidence="2">
    <location>
        <begin position="150"/>
        <end position="203"/>
    </location>
</feature>
<keyword evidence="3" id="KW-0732">Signal</keyword>
<dbReference type="HOGENOM" id="CLU_512617_0_0_7"/>
<feature type="coiled-coil region" evidence="1">
    <location>
        <begin position="394"/>
        <end position="428"/>
    </location>
</feature>
<evidence type="ECO:0000256" key="2">
    <source>
        <dbReference type="SAM" id="MobiDB-lite"/>
    </source>
</evidence>